<sequence length="158" mass="17557">MKRRNGCAALPPLLLLLLLALCGCSGSRADYVGRQVGLDLPRTESVTYQDSHGGFHGDGLLLVELAFAPEDAPSVEDGILRRGDLWNEGPFDDYLGGILYEGGPAGEGGWPRGNDDCYWYFRDRQQDERPLNRRGSWNYTAALYDAQSGTLYYLEFDT</sequence>
<dbReference type="PROSITE" id="PS51257">
    <property type="entry name" value="PROKAR_LIPOPROTEIN"/>
    <property type="match status" value="1"/>
</dbReference>
<reference evidence="2" key="1">
    <citation type="submission" date="2020-08" db="EMBL/GenBank/DDBJ databases">
        <title>Genome public.</title>
        <authorList>
            <person name="Liu C."/>
            <person name="Sun Q."/>
        </authorList>
    </citation>
    <scope>NUCLEOTIDE SEQUENCE</scope>
    <source>
        <strain evidence="2">NSJ-51</strain>
    </source>
</reference>
<dbReference type="AlphaFoldDB" id="A0A8J6M500"/>
<proteinExistence type="predicted"/>
<feature type="signal peptide" evidence="1">
    <location>
        <begin position="1"/>
        <end position="29"/>
    </location>
</feature>
<evidence type="ECO:0000313" key="3">
    <source>
        <dbReference type="Proteomes" id="UP000661435"/>
    </source>
</evidence>
<gene>
    <name evidence="2" type="ORF">H8S57_05700</name>
</gene>
<name>A0A8J6M500_9FIRM</name>
<comment type="caution">
    <text evidence="2">The sequence shown here is derived from an EMBL/GenBank/DDBJ whole genome shotgun (WGS) entry which is preliminary data.</text>
</comment>
<feature type="chain" id="PRO_5039203977" description="Lipoprotein" evidence="1">
    <location>
        <begin position="30"/>
        <end position="158"/>
    </location>
</feature>
<evidence type="ECO:0000256" key="1">
    <source>
        <dbReference type="SAM" id="SignalP"/>
    </source>
</evidence>
<protein>
    <recommendedName>
        <fullName evidence="4">Lipoprotein</fullName>
    </recommendedName>
</protein>
<accession>A0A8J6M500</accession>
<dbReference type="Proteomes" id="UP000661435">
    <property type="component" value="Unassembled WGS sequence"/>
</dbReference>
<keyword evidence="3" id="KW-1185">Reference proteome</keyword>
<dbReference type="EMBL" id="JACOPP010000005">
    <property type="protein sequence ID" value="MBC5733217.1"/>
    <property type="molecule type" value="Genomic_DNA"/>
</dbReference>
<keyword evidence="1" id="KW-0732">Signal</keyword>
<evidence type="ECO:0008006" key="4">
    <source>
        <dbReference type="Google" id="ProtNLM"/>
    </source>
</evidence>
<evidence type="ECO:0000313" key="2">
    <source>
        <dbReference type="EMBL" id="MBC5733217.1"/>
    </source>
</evidence>
<dbReference type="RefSeq" id="WP_186907111.1">
    <property type="nucleotide sequence ID" value="NZ_JACOPP010000005.1"/>
</dbReference>
<organism evidence="2 3">
    <name type="scientific">Lawsonibacter hominis</name>
    <dbReference type="NCBI Taxonomy" id="2763053"/>
    <lineage>
        <taxon>Bacteria</taxon>
        <taxon>Bacillati</taxon>
        <taxon>Bacillota</taxon>
        <taxon>Clostridia</taxon>
        <taxon>Eubacteriales</taxon>
        <taxon>Oscillospiraceae</taxon>
        <taxon>Lawsonibacter</taxon>
    </lineage>
</organism>